<proteinExistence type="predicted"/>
<dbReference type="RefSeq" id="WP_060814929.1">
    <property type="nucleotide sequence ID" value="NZ_JBHULA010000026.1"/>
</dbReference>
<dbReference type="EMBL" id="UFYW01000001">
    <property type="protein sequence ID" value="STD82220.1"/>
    <property type="molecule type" value="Genomic_DNA"/>
</dbReference>
<evidence type="ECO:0000256" key="2">
    <source>
        <dbReference type="ARBA" id="ARBA00023163"/>
    </source>
</evidence>
<dbReference type="PANTHER" id="PTHR30185">
    <property type="entry name" value="CRYPTIC BETA-GLUCOSIDE BGL OPERON ANTITERMINATOR"/>
    <property type="match status" value="1"/>
</dbReference>
<organism evidence="4 5">
    <name type="scientific">Enterococcus gallinarum</name>
    <dbReference type="NCBI Taxonomy" id="1353"/>
    <lineage>
        <taxon>Bacteria</taxon>
        <taxon>Bacillati</taxon>
        <taxon>Bacillota</taxon>
        <taxon>Bacilli</taxon>
        <taxon>Lactobacillales</taxon>
        <taxon>Enterococcaceae</taxon>
        <taxon>Enterococcus</taxon>
    </lineage>
</organism>
<dbReference type="Proteomes" id="UP000254807">
    <property type="component" value="Unassembled WGS sequence"/>
</dbReference>
<evidence type="ECO:0000313" key="4">
    <source>
        <dbReference type="EMBL" id="STD82220.1"/>
    </source>
</evidence>
<protein>
    <submittedName>
        <fullName evidence="4">Transcriptional regulator</fullName>
    </submittedName>
</protein>
<evidence type="ECO:0000313" key="5">
    <source>
        <dbReference type="Proteomes" id="UP000254807"/>
    </source>
</evidence>
<dbReference type="AlphaFoldDB" id="A0A376GXT4"/>
<accession>A0A376GXT4</accession>
<sequence length="503" mass="59117">MKKFQLHFITNKTLVRWLIILKEFEKKTQCNSNALSAVTNSTRRTVGSDIRGIREFFKDSIILKTTPRGYAFRICNDKAYLELKTSLLSNEPLFVLLEKLFYNKVYSLDEWADYFHLSNHTLQKYLTIIEGQLTRFDLTLTFNPIAIIGNEIDIRTFFCAFFYESDITPHTIFPTAAIHQAVNEMGQLLGRKDTASFALSSYLLFITVERFKSGRPVLLSKDTHRLVKNSQSFQHFLQINEIVSHYFDCELSKDELLHLYLCMLTKRKIASPQEEQTFCQTYNHWSEITTLSKDFYTFLASKFRFEQRAIDLLFIESYFITAKLKESLSSSMHRNIEDINLFVQETFPEEYQSYLAFLRSHPAYNELYSVGNLADFTVNLVMHMETIRECCWGTQKRIAFLFEGNHSICRFVEAWSQKYFGQFHHLFYPDAGEVNRAYLVENRIDFLVTNYAEYVSEFREITDCLLFRTIPSAGDWNQLFDRINPKITYQYHLSDRSSKESGG</sequence>
<gene>
    <name evidence="4" type="ORF">NCTC12360_00640</name>
</gene>
<keyword evidence="1" id="KW-0805">Transcription regulation</keyword>
<dbReference type="Pfam" id="PF05043">
    <property type="entry name" value="Mga"/>
    <property type="match status" value="1"/>
</dbReference>
<evidence type="ECO:0000259" key="3">
    <source>
        <dbReference type="Pfam" id="PF05043"/>
    </source>
</evidence>
<feature type="domain" description="Mga helix-turn-helix" evidence="3">
    <location>
        <begin position="82"/>
        <end position="162"/>
    </location>
</feature>
<dbReference type="InterPro" id="IPR007737">
    <property type="entry name" value="Mga_HTH"/>
</dbReference>
<keyword evidence="2" id="KW-0804">Transcription</keyword>
<evidence type="ECO:0000256" key="1">
    <source>
        <dbReference type="ARBA" id="ARBA00023015"/>
    </source>
</evidence>
<dbReference type="PANTHER" id="PTHR30185:SF18">
    <property type="entry name" value="TRANSCRIPTIONAL REGULATOR MTLR"/>
    <property type="match status" value="1"/>
</dbReference>
<reference evidence="4 5" key="1">
    <citation type="submission" date="2018-06" db="EMBL/GenBank/DDBJ databases">
        <authorList>
            <consortium name="Pathogen Informatics"/>
            <person name="Doyle S."/>
        </authorList>
    </citation>
    <scope>NUCLEOTIDE SEQUENCE [LARGE SCALE GENOMIC DNA]</scope>
    <source>
        <strain evidence="4 5">NCTC12360</strain>
    </source>
</reference>
<keyword evidence="5" id="KW-1185">Reference proteome</keyword>
<name>A0A376GXT4_ENTGA</name>
<dbReference type="InterPro" id="IPR050661">
    <property type="entry name" value="BglG_antiterminators"/>
</dbReference>